<dbReference type="SUPFAM" id="SSF52540">
    <property type="entry name" value="P-loop containing nucleoside triphosphate hydrolases"/>
    <property type="match status" value="1"/>
</dbReference>
<proteinExistence type="predicted"/>
<dbReference type="InterPro" id="IPR041628">
    <property type="entry name" value="ChlI/MoxR_AAA_lid"/>
</dbReference>
<dbReference type="Pfam" id="PF07728">
    <property type="entry name" value="AAA_5"/>
    <property type="match status" value="1"/>
</dbReference>
<feature type="region of interest" description="Disordered" evidence="1">
    <location>
        <begin position="297"/>
        <end position="422"/>
    </location>
</feature>
<dbReference type="Gene3D" id="1.10.8.80">
    <property type="entry name" value="Magnesium chelatase subunit I, C-Terminal domain"/>
    <property type="match status" value="1"/>
</dbReference>
<dbReference type="RefSeq" id="WP_095550476.1">
    <property type="nucleotide sequence ID" value="NZ_NSJF01000006.1"/>
</dbReference>
<protein>
    <submittedName>
        <fullName evidence="3">Magnesium chelatase</fullName>
    </submittedName>
</protein>
<dbReference type="Pfam" id="PF17863">
    <property type="entry name" value="AAA_lid_2"/>
    <property type="match status" value="1"/>
</dbReference>
<dbReference type="InterPro" id="IPR052989">
    <property type="entry name" value="Mg-chelatase_DI-like"/>
</dbReference>
<dbReference type="InterPro" id="IPR011704">
    <property type="entry name" value="ATPase_dyneun-rel_AAA"/>
</dbReference>
<dbReference type="InterPro" id="IPR003593">
    <property type="entry name" value="AAA+_ATPase"/>
</dbReference>
<reference evidence="3 4" key="1">
    <citation type="submission" date="2017-08" db="EMBL/GenBank/DDBJ databases">
        <title>WGS of Clinical strains of the CDC Group NO-1 linked to zoonotic infections in humans.</title>
        <authorList>
            <person name="Bernier A.-M."/>
            <person name="Bernard K."/>
        </authorList>
    </citation>
    <scope>NUCLEOTIDE SEQUENCE [LARGE SCALE GENOMIC DNA]</scope>
    <source>
        <strain evidence="3 4">NML03-0146</strain>
    </source>
</reference>
<accession>A0A2A2A7Z4</accession>
<evidence type="ECO:0000313" key="3">
    <source>
        <dbReference type="EMBL" id="PAT33854.1"/>
    </source>
</evidence>
<dbReference type="GO" id="GO:0005524">
    <property type="term" value="F:ATP binding"/>
    <property type="evidence" value="ECO:0007669"/>
    <property type="project" value="InterPro"/>
</dbReference>
<dbReference type="Gene3D" id="3.40.50.300">
    <property type="entry name" value="P-loop containing nucleotide triphosphate hydrolases"/>
    <property type="match status" value="1"/>
</dbReference>
<comment type="caution">
    <text evidence="3">The sequence shown here is derived from an EMBL/GenBank/DDBJ whole genome shotgun (WGS) entry which is preliminary data.</text>
</comment>
<organism evidence="3 4">
    <name type="scientific">Vandammella animalimorsus</name>
    <dbReference type="NCBI Taxonomy" id="2029117"/>
    <lineage>
        <taxon>Bacteria</taxon>
        <taxon>Pseudomonadati</taxon>
        <taxon>Pseudomonadota</taxon>
        <taxon>Betaproteobacteria</taxon>
        <taxon>Burkholderiales</taxon>
        <taxon>Comamonadaceae</taxon>
        <taxon>Vandammella</taxon>
    </lineage>
</organism>
<dbReference type="PANTHER" id="PTHR35023">
    <property type="entry name" value="CHELATASE-RELATED"/>
    <property type="match status" value="1"/>
</dbReference>
<feature type="compositionally biased region" description="Low complexity" evidence="1">
    <location>
        <begin position="304"/>
        <end position="328"/>
    </location>
</feature>
<feature type="domain" description="AAA+ ATPase" evidence="2">
    <location>
        <begin position="42"/>
        <end position="178"/>
    </location>
</feature>
<sequence length="422" mass="43451">MPHSPAPPPAASAALPPLYPFAALQGQPLLQQALLLAAIDPAIGGVLIEGPSGTAKSTAARGLAELLEPGAPFVTLPLGASLEHLAGSLDLGRALAGHSVQFAPGLLARAHGGVLYVDEINLLPDALVDVLLDAAASGVHRVERDGISHSHAARFVLIGTMNPEEGALRPQLLDRLGLCVRLGGLHEAAQRQRIVKARLAFDADPIGFRARHAAAQQALAAQLQAARQRLHSADALPWSDAVHAAAAEHCLAAQVHSLRADMVLLRAARALAAWEGAAHIGTQHVDQVAELVLAHRRRPASTHQAAQADSATPQPAPQAQSTPQAAAPEGAPAHSSNAPHRGPNQPHSGHSHHAGSPNAHDNESSDTGSAQRRASEADWGALPPEPVGLQPLGPGQALDLNALPLHQRAGAPGQPLTAAKKA</sequence>
<gene>
    <name evidence="3" type="ORF">CK620_12015</name>
</gene>
<name>A0A2A2A7Z4_9BURK</name>
<dbReference type="SMART" id="SM00382">
    <property type="entry name" value="AAA"/>
    <property type="match status" value="1"/>
</dbReference>
<evidence type="ECO:0000313" key="4">
    <source>
        <dbReference type="Proteomes" id="UP000217999"/>
    </source>
</evidence>
<dbReference type="GO" id="GO:0016887">
    <property type="term" value="F:ATP hydrolysis activity"/>
    <property type="evidence" value="ECO:0007669"/>
    <property type="project" value="InterPro"/>
</dbReference>
<dbReference type="EMBL" id="NSJF01000006">
    <property type="protein sequence ID" value="PAT33854.1"/>
    <property type="molecule type" value="Genomic_DNA"/>
</dbReference>
<dbReference type="InterPro" id="IPR027417">
    <property type="entry name" value="P-loop_NTPase"/>
</dbReference>
<dbReference type="PANTHER" id="PTHR35023:SF1">
    <property type="entry name" value="MG-PROTOPORPHYRIN IX CHELATASE"/>
    <property type="match status" value="1"/>
</dbReference>
<dbReference type="Proteomes" id="UP000217999">
    <property type="component" value="Unassembled WGS sequence"/>
</dbReference>
<evidence type="ECO:0000259" key="2">
    <source>
        <dbReference type="SMART" id="SM00382"/>
    </source>
</evidence>
<evidence type="ECO:0000256" key="1">
    <source>
        <dbReference type="SAM" id="MobiDB-lite"/>
    </source>
</evidence>
<dbReference type="CDD" id="cd00009">
    <property type="entry name" value="AAA"/>
    <property type="match status" value="1"/>
</dbReference>
<dbReference type="AlphaFoldDB" id="A0A2A2A7Z4"/>